<evidence type="ECO:0000256" key="5">
    <source>
        <dbReference type="ARBA" id="ARBA00012269"/>
    </source>
</evidence>
<keyword evidence="14" id="KW-1133">Transmembrane helix</keyword>
<reference evidence="17" key="2">
    <citation type="submission" date="2025-08" db="UniProtKB">
        <authorList>
            <consortium name="RefSeq"/>
        </authorList>
    </citation>
    <scope>IDENTIFICATION</scope>
    <source>
        <tissue evidence="17">Adult</tissue>
    </source>
</reference>
<accession>A0ABM3J7S9</accession>
<evidence type="ECO:0000256" key="7">
    <source>
        <dbReference type="ARBA" id="ARBA00022824"/>
    </source>
</evidence>
<keyword evidence="13" id="KW-0175">Coiled coil</keyword>
<comment type="cofactor">
    <cofactor evidence="1">
        <name>L-ascorbate</name>
        <dbReference type="ChEBI" id="CHEBI:38290"/>
    </cofactor>
</comment>
<comment type="similarity">
    <text evidence="4">Belongs to the P4HA family.</text>
</comment>
<keyword evidence="7" id="KW-0256">Endoplasmic reticulum</keyword>
<evidence type="ECO:0000256" key="13">
    <source>
        <dbReference type="SAM" id="Coils"/>
    </source>
</evidence>
<evidence type="ECO:0000259" key="15">
    <source>
        <dbReference type="PROSITE" id="PS51471"/>
    </source>
</evidence>
<keyword evidence="6" id="KW-0479">Metal-binding</keyword>
<dbReference type="InterPro" id="IPR005123">
    <property type="entry name" value="Oxoglu/Fe-dep_dioxygenase_dom"/>
</dbReference>
<comment type="function">
    <text evidence="2">Catalyzes the post-translational formation of 4-hydroxyproline in -Xaa-Pro-Gly- sequences in collagens and other proteins.</text>
</comment>
<comment type="subcellular location">
    <subcellularLocation>
        <location evidence="3">Endoplasmic reticulum lumen</location>
    </subcellularLocation>
</comment>
<keyword evidence="8" id="KW-0847">Vitamin C</keyword>
<keyword evidence="9" id="KW-0223">Dioxygenase</keyword>
<evidence type="ECO:0000256" key="8">
    <source>
        <dbReference type="ARBA" id="ARBA00022896"/>
    </source>
</evidence>
<dbReference type="PROSITE" id="PS51471">
    <property type="entry name" value="FE2OG_OXY"/>
    <property type="match status" value="1"/>
</dbReference>
<dbReference type="EC" id="1.14.11.2" evidence="5"/>
<evidence type="ECO:0000256" key="11">
    <source>
        <dbReference type="ARBA" id="ARBA00023004"/>
    </source>
</evidence>
<feature type="transmembrane region" description="Helical" evidence="14">
    <location>
        <begin position="42"/>
        <end position="62"/>
    </location>
</feature>
<dbReference type="Pfam" id="PF13640">
    <property type="entry name" value="2OG-FeII_Oxy_3"/>
    <property type="match status" value="1"/>
</dbReference>
<dbReference type="Pfam" id="PF08336">
    <property type="entry name" value="P4Ha_N"/>
    <property type="match status" value="1"/>
</dbReference>
<keyword evidence="12" id="KW-0325">Glycoprotein</keyword>
<dbReference type="Gene3D" id="2.60.120.620">
    <property type="entry name" value="q2cbj1_9rhob like domain"/>
    <property type="match status" value="1"/>
</dbReference>
<dbReference type="Gene3D" id="1.25.40.10">
    <property type="entry name" value="Tetratricopeptide repeat domain"/>
    <property type="match status" value="1"/>
</dbReference>
<sequence length="606" mass="69900">MKSPQPYNVLHMKLSVSRLWLRDFQLEFRFSLERLAVYYSDTRGLCFIISILICCVIVILGFCAVKMQLFFLLTCALLLLHLGAVFASKMEFFSSVHQMSKLVQFEGVLLKHMQKYVGFNENKLEFLKSRLVELENDRDEALQEGLDYFDSPVNKYLLTKRLTMDWERVENIMQHDAGKQPLSNIERYVNVNPFPEVSELEGAIAGFLRIQDVYRLKASDMAQGILDGVKYNVVIDAHLCLDIAKYAGKENQMRLAHAWALEALKRLHKAEENDSEQKFVSEKTDEAEILELLAKTKRHLGDLKGANQTYAELVALRPDVKNYTNSYLDFQLENIFSEYSTVDLTEEHEPLPANLLHTDEFTRYKHTCNGLLKQTPSEERDLRCGYLTETHPFLLIAPIKAEELNHDPLLVVYYDVVTDAEIEQMKTLSNDYIVRARVMGYNKSVVSPVRTSQFVFLPKQSHPLLRAIDVRAGHMSDLNMDFAEDHQFQNYGIGGHYGQHYDAFDAKLERLISNRELGNRIATLLFYLTDVEQGGGTAFPYLKRLLMPKKGAAAFWYNLHADGVRDLRTLHGGCPIIVGSKWVLNRWIREFDQSDRRPCELWVDSR</sequence>
<evidence type="ECO:0000256" key="4">
    <source>
        <dbReference type="ARBA" id="ARBA00006511"/>
    </source>
</evidence>
<dbReference type="SMART" id="SM00702">
    <property type="entry name" value="P4Hc"/>
    <property type="match status" value="1"/>
</dbReference>
<feature type="domain" description="Fe2OG dioxygenase" evidence="15">
    <location>
        <begin position="482"/>
        <end position="590"/>
    </location>
</feature>
<keyword evidence="14" id="KW-0472">Membrane</keyword>
<evidence type="ECO:0000256" key="14">
    <source>
        <dbReference type="SAM" id="Phobius"/>
    </source>
</evidence>
<dbReference type="Proteomes" id="UP001652620">
    <property type="component" value="Chromosome 2"/>
</dbReference>
<name>A0ABM3J7S9_BACDO</name>
<keyword evidence="16" id="KW-1185">Reference proteome</keyword>
<dbReference type="InterPro" id="IPR006620">
    <property type="entry name" value="Pro_4_hyd_alph"/>
</dbReference>
<evidence type="ECO:0000256" key="12">
    <source>
        <dbReference type="ARBA" id="ARBA00023180"/>
    </source>
</evidence>
<keyword evidence="14" id="KW-0812">Transmembrane</keyword>
<protein>
    <recommendedName>
        <fullName evidence="5">procollagen-proline 4-dioxygenase</fullName>
        <ecNumber evidence="5">1.14.11.2</ecNumber>
    </recommendedName>
</protein>
<evidence type="ECO:0000256" key="2">
    <source>
        <dbReference type="ARBA" id="ARBA00002035"/>
    </source>
</evidence>
<reference evidence="16" key="1">
    <citation type="submission" date="2025-05" db="UniProtKB">
        <authorList>
            <consortium name="RefSeq"/>
        </authorList>
    </citation>
    <scope>NUCLEOTIDE SEQUENCE [LARGE SCALE GENOMIC DNA]</scope>
</reference>
<organism evidence="16 17">
    <name type="scientific">Bactrocera dorsalis</name>
    <name type="common">Oriental fruit fly</name>
    <name type="synonym">Dacus dorsalis</name>
    <dbReference type="NCBI Taxonomy" id="27457"/>
    <lineage>
        <taxon>Eukaryota</taxon>
        <taxon>Metazoa</taxon>
        <taxon>Ecdysozoa</taxon>
        <taxon>Arthropoda</taxon>
        <taxon>Hexapoda</taxon>
        <taxon>Insecta</taxon>
        <taxon>Pterygota</taxon>
        <taxon>Neoptera</taxon>
        <taxon>Endopterygota</taxon>
        <taxon>Diptera</taxon>
        <taxon>Brachycera</taxon>
        <taxon>Muscomorpha</taxon>
        <taxon>Tephritoidea</taxon>
        <taxon>Tephritidae</taxon>
        <taxon>Bactrocera</taxon>
        <taxon>Bactrocera</taxon>
    </lineage>
</organism>
<dbReference type="InterPro" id="IPR045054">
    <property type="entry name" value="P4HA-like"/>
</dbReference>
<evidence type="ECO:0000256" key="9">
    <source>
        <dbReference type="ARBA" id="ARBA00022964"/>
    </source>
</evidence>
<proteinExistence type="inferred from homology"/>
<evidence type="ECO:0000256" key="10">
    <source>
        <dbReference type="ARBA" id="ARBA00023002"/>
    </source>
</evidence>
<dbReference type="Gene3D" id="6.10.140.1460">
    <property type="match status" value="1"/>
</dbReference>
<evidence type="ECO:0000313" key="16">
    <source>
        <dbReference type="Proteomes" id="UP001652620"/>
    </source>
</evidence>
<keyword evidence="11" id="KW-0408">Iron</keyword>
<evidence type="ECO:0000256" key="1">
    <source>
        <dbReference type="ARBA" id="ARBA00001961"/>
    </source>
</evidence>
<evidence type="ECO:0000256" key="3">
    <source>
        <dbReference type="ARBA" id="ARBA00004319"/>
    </source>
</evidence>
<feature type="transmembrane region" description="Helical" evidence="14">
    <location>
        <begin position="69"/>
        <end position="87"/>
    </location>
</feature>
<evidence type="ECO:0000256" key="6">
    <source>
        <dbReference type="ARBA" id="ARBA00022723"/>
    </source>
</evidence>
<evidence type="ECO:0000313" key="17">
    <source>
        <dbReference type="RefSeq" id="XP_049305289.1"/>
    </source>
</evidence>
<dbReference type="GeneID" id="105226774"/>
<keyword evidence="10" id="KW-0560">Oxidoreductase</keyword>
<dbReference type="RefSeq" id="XP_049305289.1">
    <property type="nucleotide sequence ID" value="XM_049449332.1"/>
</dbReference>
<dbReference type="InterPro" id="IPR011990">
    <property type="entry name" value="TPR-like_helical_dom_sf"/>
</dbReference>
<feature type="coiled-coil region" evidence="13">
    <location>
        <begin position="117"/>
        <end position="144"/>
    </location>
</feature>
<dbReference type="PANTHER" id="PTHR10869:SF244">
    <property type="entry name" value="PROLYL 4-HYDROXYLASE SUBUNIT ALPHA-2"/>
    <property type="match status" value="1"/>
</dbReference>
<dbReference type="InterPro" id="IPR044862">
    <property type="entry name" value="Pro_4_hyd_alph_FE2OG_OXY"/>
</dbReference>
<dbReference type="InterPro" id="IPR013547">
    <property type="entry name" value="P4H_N"/>
</dbReference>
<dbReference type="PANTHER" id="PTHR10869">
    <property type="entry name" value="PROLYL 4-HYDROXYLASE ALPHA SUBUNIT"/>
    <property type="match status" value="1"/>
</dbReference>
<gene>
    <name evidence="17" type="primary">LOC105226774</name>
</gene>